<keyword evidence="6" id="KW-1185">Reference proteome</keyword>
<evidence type="ECO:0000256" key="2">
    <source>
        <dbReference type="ARBA" id="ARBA00023121"/>
    </source>
</evidence>
<feature type="region of interest" description="Disordered" evidence="3">
    <location>
        <begin position="382"/>
        <end position="414"/>
    </location>
</feature>
<dbReference type="InterPro" id="IPR014352">
    <property type="entry name" value="FERM/acyl-CoA-bd_prot_sf"/>
</dbReference>
<evidence type="ECO:0000313" key="6">
    <source>
        <dbReference type="Proteomes" id="UP001161247"/>
    </source>
</evidence>
<evidence type="ECO:0000259" key="4">
    <source>
        <dbReference type="PROSITE" id="PS51228"/>
    </source>
</evidence>
<dbReference type="AlphaFoldDB" id="A0AAV1E8C1"/>
<feature type="compositionally biased region" description="Basic and acidic residues" evidence="3">
    <location>
        <begin position="397"/>
        <end position="414"/>
    </location>
</feature>
<dbReference type="EMBL" id="OX459125">
    <property type="protein sequence ID" value="CAI9115933.1"/>
    <property type="molecule type" value="Genomic_DNA"/>
</dbReference>
<feature type="compositionally biased region" description="Polar residues" evidence="3">
    <location>
        <begin position="583"/>
        <end position="596"/>
    </location>
</feature>
<reference evidence="5" key="1">
    <citation type="submission" date="2023-03" db="EMBL/GenBank/DDBJ databases">
        <authorList>
            <person name="Julca I."/>
        </authorList>
    </citation>
    <scope>NUCLEOTIDE SEQUENCE</scope>
</reference>
<gene>
    <name evidence="5" type="ORF">OLC1_LOCUS22358</name>
</gene>
<evidence type="ECO:0000313" key="5">
    <source>
        <dbReference type="EMBL" id="CAI9115933.1"/>
    </source>
</evidence>
<accession>A0AAV1E8C1</accession>
<sequence length="605" mass="66550">MGLLVWLLGLCSKLLAVVLCLLVILIIVTLDAAADASTSKTENPDRKKKKLDGKGSSKKGGAAKGTRKKNRVEFMDDAVVVRKSNDVNVLAEKFVEDVELCQGMSEKDGEEDDCKLMEDVGDVVVVRSVNNPLDDDSEKPSDAFDSFGEIAIKDGYVDQCLEEGLEKIQVPIYDLGEVNVTKDVERTDGSKDIGTPAAEAEVAAENSEVVVDCNVKVRDAVTSCLEGFPVEQGMNIDMLGSEDSLESMNDNDRAAGKRVVSNAESLEKEVQVKYLDDKNRVELTREDVAIDDMDAGMTRRVANGPELLDAELGMHTVLDEDKVLLTNDDIVTDERVRVVGKIIADNGESLEGELDGEAIEGQKGITINNVVATAESDAAAGGIAAGKSEFSEEELERDPVEEKSDKFSGQEEDKYPLRTSELENLVVEEVRKYEAACNWTNAESVRKYDNGDHEDSDDDDWEGVERSEMEKVFAEAVNYVEKEWKLNNNWSANPRGNIPKRLYGLHKVAIEGPCNVPPPMALKVTARAKWNAWQSLGNMSPEVAMEEYIKILSDADPGWMLDLNAEGDVRNYLEAGVEGSLDNRPTSSKDSQTNFEFSLRSRKLD</sequence>
<dbReference type="Pfam" id="PF00887">
    <property type="entry name" value="ACBP"/>
    <property type="match status" value="1"/>
</dbReference>
<feature type="region of interest" description="Disordered" evidence="3">
    <location>
        <begin position="38"/>
        <end position="68"/>
    </location>
</feature>
<dbReference type="Gene3D" id="1.20.80.10">
    <property type="match status" value="1"/>
</dbReference>
<evidence type="ECO:0000256" key="1">
    <source>
        <dbReference type="ARBA" id="ARBA00005567"/>
    </source>
</evidence>
<dbReference type="PANTHER" id="PTHR23310:SF122">
    <property type="entry name" value="ACYL-COA-BINDING DOMAIN-CONTAINING PROTEIN 3"/>
    <property type="match status" value="1"/>
</dbReference>
<dbReference type="PROSITE" id="PS51228">
    <property type="entry name" value="ACB_2"/>
    <property type="match status" value="1"/>
</dbReference>
<feature type="domain" description="ACB" evidence="4">
    <location>
        <begin position="469"/>
        <end position="561"/>
    </location>
</feature>
<dbReference type="GO" id="GO:0006631">
    <property type="term" value="P:fatty acid metabolic process"/>
    <property type="evidence" value="ECO:0007669"/>
    <property type="project" value="TreeGrafter"/>
</dbReference>
<name>A0AAV1E8C1_OLDCO</name>
<dbReference type="InterPro" id="IPR035984">
    <property type="entry name" value="Acyl-CoA-binding_sf"/>
</dbReference>
<evidence type="ECO:0000256" key="3">
    <source>
        <dbReference type="SAM" id="MobiDB-lite"/>
    </source>
</evidence>
<dbReference type="PANTHER" id="PTHR23310">
    <property type="entry name" value="ACYL-COA-BINDING PROTEIN, ACBP"/>
    <property type="match status" value="1"/>
</dbReference>
<dbReference type="GO" id="GO:0000062">
    <property type="term" value="F:fatty-acyl-CoA binding"/>
    <property type="evidence" value="ECO:0007669"/>
    <property type="project" value="InterPro"/>
</dbReference>
<comment type="similarity">
    <text evidence="1">Belongs to the ACBP family.</text>
</comment>
<proteinExistence type="inferred from homology"/>
<dbReference type="SUPFAM" id="SSF47027">
    <property type="entry name" value="Acyl-CoA binding protein"/>
    <property type="match status" value="1"/>
</dbReference>
<keyword evidence="2" id="KW-0446">Lipid-binding</keyword>
<organism evidence="5 6">
    <name type="scientific">Oldenlandia corymbosa var. corymbosa</name>
    <dbReference type="NCBI Taxonomy" id="529605"/>
    <lineage>
        <taxon>Eukaryota</taxon>
        <taxon>Viridiplantae</taxon>
        <taxon>Streptophyta</taxon>
        <taxon>Embryophyta</taxon>
        <taxon>Tracheophyta</taxon>
        <taxon>Spermatophyta</taxon>
        <taxon>Magnoliopsida</taxon>
        <taxon>eudicotyledons</taxon>
        <taxon>Gunneridae</taxon>
        <taxon>Pentapetalae</taxon>
        <taxon>asterids</taxon>
        <taxon>lamiids</taxon>
        <taxon>Gentianales</taxon>
        <taxon>Rubiaceae</taxon>
        <taxon>Rubioideae</taxon>
        <taxon>Spermacoceae</taxon>
        <taxon>Hedyotis-Oldenlandia complex</taxon>
        <taxon>Oldenlandia</taxon>
    </lineage>
</organism>
<protein>
    <submittedName>
        <fullName evidence="5">OLC1v1016950C4</fullName>
    </submittedName>
</protein>
<feature type="region of interest" description="Disordered" evidence="3">
    <location>
        <begin position="579"/>
        <end position="605"/>
    </location>
</feature>
<dbReference type="Proteomes" id="UP001161247">
    <property type="component" value="Chromosome 8"/>
</dbReference>
<dbReference type="InterPro" id="IPR000582">
    <property type="entry name" value="Acyl-CoA-binding_protein"/>
</dbReference>